<feature type="chain" id="PRO_5016628592" description="Lactococcin 972 family bacteriocin" evidence="1">
    <location>
        <begin position="25"/>
        <end position="142"/>
    </location>
</feature>
<protein>
    <recommendedName>
        <fullName evidence="4">Lactococcin 972 family bacteriocin</fullName>
    </recommendedName>
</protein>
<evidence type="ECO:0000256" key="1">
    <source>
        <dbReference type="SAM" id="SignalP"/>
    </source>
</evidence>
<dbReference type="Proteomes" id="UP000252797">
    <property type="component" value="Unassembled WGS sequence"/>
</dbReference>
<gene>
    <name evidence="2" type="ORF">EA71_01886</name>
</gene>
<feature type="signal peptide" evidence="1">
    <location>
        <begin position="1"/>
        <end position="24"/>
    </location>
</feature>
<evidence type="ECO:0000313" key="2">
    <source>
        <dbReference type="EMBL" id="RCA11131.1"/>
    </source>
</evidence>
<sequence length="142" mass="15757">MKNTLLLSITTMALLSLFSGSVNASENSQIKIENKNEILGGWTEEEGLFSHILDSRSTKATVKHTGKADYRYSGVKQEKRAHGWTTWQNVYHYTTAQMHSLTGKVLSNSGRRWGISGTEAISPYVWVGEIPGSAKAKTFYGK</sequence>
<accession>A0A367CES6</accession>
<comment type="caution">
    <text evidence="2">The sequence shown here is derived from an EMBL/GenBank/DDBJ whole genome shotgun (WGS) entry which is preliminary data.</text>
</comment>
<dbReference type="RefSeq" id="WP_113845978.1">
    <property type="nucleotide sequence ID" value="NZ_LEPB01000004.1"/>
</dbReference>
<reference evidence="2 3" key="1">
    <citation type="submission" date="2015-06" db="EMBL/GenBank/DDBJ databases">
        <title>The Genome Sequence of Enterococcus durans 4EA1.</title>
        <authorList>
            <consortium name="The Broad Institute Genomics Platform"/>
            <consortium name="The Broad Institute Genome Sequencing Center for Infectious Disease"/>
            <person name="Earl A.M."/>
            <person name="Van Tyne D."/>
            <person name="Lebreton F."/>
            <person name="Saavedra J.T."/>
            <person name="Gilmore M.S."/>
            <person name="Manson Mcguire A."/>
            <person name="Clock S."/>
            <person name="Crupain M."/>
            <person name="Rangan U."/>
            <person name="Young S."/>
            <person name="Abouelleil A."/>
            <person name="Cao P."/>
            <person name="Chapman S.B."/>
            <person name="Griggs A."/>
            <person name="Priest M."/>
            <person name="Shea T."/>
            <person name="Wortman J."/>
            <person name="Nusbaum C."/>
            <person name="Birren B."/>
        </authorList>
    </citation>
    <scope>NUCLEOTIDE SEQUENCE [LARGE SCALE GENOMIC DNA]</scope>
    <source>
        <strain evidence="2 3">4EA1</strain>
    </source>
</reference>
<evidence type="ECO:0008006" key="4">
    <source>
        <dbReference type="Google" id="ProtNLM"/>
    </source>
</evidence>
<dbReference type="EMBL" id="LEPB01000004">
    <property type="protein sequence ID" value="RCA11131.1"/>
    <property type="molecule type" value="Genomic_DNA"/>
</dbReference>
<evidence type="ECO:0000313" key="3">
    <source>
        <dbReference type="Proteomes" id="UP000252797"/>
    </source>
</evidence>
<dbReference type="AlphaFoldDB" id="A0A367CES6"/>
<keyword evidence="1" id="KW-0732">Signal</keyword>
<organism evidence="2 3">
    <name type="scientific">Enterococcus durans</name>
    <dbReference type="NCBI Taxonomy" id="53345"/>
    <lineage>
        <taxon>Bacteria</taxon>
        <taxon>Bacillati</taxon>
        <taxon>Bacillota</taxon>
        <taxon>Bacilli</taxon>
        <taxon>Lactobacillales</taxon>
        <taxon>Enterococcaceae</taxon>
        <taxon>Enterococcus</taxon>
    </lineage>
</organism>
<proteinExistence type="predicted"/>
<name>A0A367CES6_9ENTE</name>